<name>A0A2J8IUM5_PANTR</name>
<dbReference type="EMBL" id="NBAG03000581">
    <property type="protein sequence ID" value="PNI14228.1"/>
    <property type="molecule type" value="Genomic_DNA"/>
</dbReference>
<comment type="caution">
    <text evidence="1">The sequence shown here is derived from an EMBL/GenBank/DDBJ whole genome shotgun (WGS) entry which is preliminary data.</text>
</comment>
<reference evidence="1 2" key="1">
    <citation type="submission" date="2017-12" db="EMBL/GenBank/DDBJ databases">
        <title>High-resolution comparative analysis of great ape genomes.</title>
        <authorList>
            <person name="Pollen A."/>
            <person name="Hastie A."/>
            <person name="Hormozdiari F."/>
            <person name="Dougherty M."/>
            <person name="Liu R."/>
            <person name="Chaisson M."/>
            <person name="Hoppe E."/>
            <person name="Hill C."/>
            <person name="Pang A."/>
            <person name="Hillier L."/>
            <person name="Baker C."/>
            <person name="Armstrong J."/>
            <person name="Shendure J."/>
            <person name="Paten B."/>
            <person name="Wilson R."/>
            <person name="Chao H."/>
            <person name="Schneider V."/>
            <person name="Ventura M."/>
            <person name="Kronenberg Z."/>
            <person name="Murali S."/>
            <person name="Gordon D."/>
            <person name="Cantsilieris S."/>
            <person name="Munson K."/>
            <person name="Nelson B."/>
            <person name="Raja A."/>
            <person name="Underwood J."/>
            <person name="Diekhans M."/>
            <person name="Fiddes I."/>
            <person name="Haussler D."/>
            <person name="Eichler E."/>
        </authorList>
    </citation>
    <scope>NUCLEOTIDE SEQUENCE [LARGE SCALE GENOMIC DNA]</scope>
    <source>
        <strain evidence="1">Yerkes chimp pedigree #C0471</strain>
    </source>
</reference>
<evidence type="ECO:0000313" key="2">
    <source>
        <dbReference type="Proteomes" id="UP000236370"/>
    </source>
</evidence>
<gene>
    <name evidence="1" type="ORF">CK820_G0052949</name>
</gene>
<dbReference type="Proteomes" id="UP000236370">
    <property type="component" value="Unassembled WGS sequence"/>
</dbReference>
<proteinExistence type="predicted"/>
<feature type="non-terminal residue" evidence="1">
    <location>
        <position position="1"/>
    </location>
</feature>
<dbReference type="AlphaFoldDB" id="A0A2J8IUM5"/>
<accession>A0A2J8IUM5</accession>
<organism evidence="1 2">
    <name type="scientific">Pan troglodytes</name>
    <name type="common">Chimpanzee</name>
    <dbReference type="NCBI Taxonomy" id="9598"/>
    <lineage>
        <taxon>Eukaryota</taxon>
        <taxon>Metazoa</taxon>
        <taxon>Chordata</taxon>
        <taxon>Craniata</taxon>
        <taxon>Vertebrata</taxon>
        <taxon>Euteleostomi</taxon>
        <taxon>Mammalia</taxon>
        <taxon>Eutheria</taxon>
        <taxon>Euarchontoglires</taxon>
        <taxon>Primates</taxon>
        <taxon>Haplorrhini</taxon>
        <taxon>Catarrhini</taxon>
        <taxon>Hominidae</taxon>
        <taxon>Pan</taxon>
    </lineage>
</organism>
<sequence>LLMLLHSAARPETKVSEGPVLVLQPASGLSFPAAEALREEILSQALEGPRSPCPAVR</sequence>
<evidence type="ECO:0000313" key="1">
    <source>
        <dbReference type="EMBL" id="PNI14228.1"/>
    </source>
</evidence>
<protein>
    <submittedName>
        <fullName evidence="1">SLC26A11 isoform 18</fullName>
    </submittedName>
</protein>